<reference evidence="2" key="1">
    <citation type="submission" date="2018-06" db="EMBL/GenBank/DDBJ databases">
        <authorList>
            <person name="Zhirakovskaya E."/>
        </authorList>
    </citation>
    <scope>NUCLEOTIDE SEQUENCE</scope>
</reference>
<evidence type="ECO:0000313" key="2">
    <source>
        <dbReference type="EMBL" id="VAX12738.1"/>
    </source>
</evidence>
<sequence>MARSLFLSSLKMKLSSKLPIAGVLIFLVTAGCTGKKEEAVLPATTPDQVVVRFFDLIAEGGKLTTMEAMKMISLKTSRIDLNTFRKWTQEFSKESKIKIVETVISKQRSKDGDLVAHVKMEVLTPSIFGGDFTSTSSMNLILNEEANKWEIDFLAQTVNEDDFLKAPKEARAVPLEPEKNKPEVEPKVEAKSEMK</sequence>
<accession>A0A3B1BMP5</accession>
<feature type="region of interest" description="Disordered" evidence="1">
    <location>
        <begin position="169"/>
        <end position="195"/>
    </location>
</feature>
<evidence type="ECO:0000256" key="1">
    <source>
        <dbReference type="SAM" id="MobiDB-lite"/>
    </source>
</evidence>
<dbReference type="EMBL" id="UOFZ01000063">
    <property type="protein sequence ID" value="VAX12738.1"/>
    <property type="molecule type" value="Genomic_DNA"/>
</dbReference>
<gene>
    <name evidence="2" type="ORF">MNBD_GAMMA24-165</name>
</gene>
<dbReference type="AlphaFoldDB" id="A0A3B1BMP5"/>
<proteinExistence type="predicted"/>
<organism evidence="2">
    <name type="scientific">hydrothermal vent metagenome</name>
    <dbReference type="NCBI Taxonomy" id="652676"/>
    <lineage>
        <taxon>unclassified sequences</taxon>
        <taxon>metagenomes</taxon>
        <taxon>ecological metagenomes</taxon>
    </lineage>
</organism>
<protein>
    <submittedName>
        <fullName evidence="2">Uncharacterized protein</fullName>
    </submittedName>
</protein>
<dbReference type="PROSITE" id="PS51257">
    <property type="entry name" value="PROKAR_LIPOPROTEIN"/>
    <property type="match status" value="1"/>
</dbReference>
<name>A0A3B1BMP5_9ZZZZ</name>